<dbReference type="PANTHER" id="PTHR33204:SF18">
    <property type="entry name" value="TRANSCRIPTIONAL REGULATORY PROTEIN"/>
    <property type="match status" value="1"/>
</dbReference>
<proteinExistence type="predicted"/>
<feature type="compositionally biased region" description="Basic and acidic residues" evidence="4">
    <location>
        <begin position="20"/>
        <end position="34"/>
    </location>
</feature>
<dbReference type="PROSITE" id="PS51118">
    <property type="entry name" value="HTH_HXLR"/>
    <property type="match status" value="1"/>
</dbReference>
<dbReference type="InterPro" id="IPR036388">
    <property type="entry name" value="WH-like_DNA-bd_sf"/>
</dbReference>
<keyword evidence="2" id="KW-0238">DNA-binding</keyword>
<dbReference type="EMBL" id="CP108313">
    <property type="protein sequence ID" value="WTW69863.1"/>
    <property type="molecule type" value="Genomic_DNA"/>
</dbReference>
<sequence length="184" mass="20346">MTDAVPTEHNGTERNPAGQHRTEQDPAEQDRTDPDWTDPACPVARTVDLVGDRWSLLIVRDAMDGAASFTDFRNRLGVARNILSDRLRKLTAHGILATSTPPGAKRHTYRLTEAGQELFTVVVALRQWGERHAFAPGEDHSVLVDDGGRDVPRFRVLDRSGRPVTAATSRVRKVGTPHVRKVGE</sequence>
<dbReference type="Gene3D" id="1.10.10.10">
    <property type="entry name" value="Winged helix-like DNA-binding domain superfamily/Winged helix DNA-binding domain"/>
    <property type="match status" value="1"/>
</dbReference>
<dbReference type="AlphaFoldDB" id="A0AAU2VR67"/>
<evidence type="ECO:0000256" key="1">
    <source>
        <dbReference type="ARBA" id="ARBA00023015"/>
    </source>
</evidence>
<keyword evidence="1" id="KW-0805">Transcription regulation</keyword>
<dbReference type="InterPro" id="IPR002577">
    <property type="entry name" value="HTH_HxlR"/>
</dbReference>
<evidence type="ECO:0000256" key="3">
    <source>
        <dbReference type="ARBA" id="ARBA00023163"/>
    </source>
</evidence>
<dbReference type="PANTHER" id="PTHR33204">
    <property type="entry name" value="TRANSCRIPTIONAL REGULATOR, MARR FAMILY"/>
    <property type="match status" value="1"/>
</dbReference>
<evidence type="ECO:0000256" key="2">
    <source>
        <dbReference type="ARBA" id="ARBA00023125"/>
    </source>
</evidence>
<evidence type="ECO:0000256" key="4">
    <source>
        <dbReference type="SAM" id="MobiDB-lite"/>
    </source>
</evidence>
<organism evidence="6">
    <name type="scientific">Streptomyces sp. NBC_00008</name>
    <dbReference type="NCBI Taxonomy" id="2903610"/>
    <lineage>
        <taxon>Bacteria</taxon>
        <taxon>Bacillati</taxon>
        <taxon>Actinomycetota</taxon>
        <taxon>Actinomycetes</taxon>
        <taxon>Kitasatosporales</taxon>
        <taxon>Streptomycetaceae</taxon>
        <taxon>Streptomyces</taxon>
    </lineage>
</organism>
<evidence type="ECO:0000313" key="6">
    <source>
        <dbReference type="EMBL" id="WTW69863.1"/>
    </source>
</evidence>
<gene>
    <name evidence="6" type="ORF">OG398_17070</name>
</gene>
<reference evidence="6" key="1">
    <citation type="submission" date="2022-10" db="EMBL/GenBank/DDBJ databases">
        <title>The complete genomes of actinobacterial strains from the NBC collection.</title>
        <authorList>
            <person name="Joergensen T.S."/>
            <person name="Alvarez Arevalo M."/>
            <person name="Sterndorff E.B."/>
            <person name="Faurdal D."/>
            <person name="Vuksanovic O."/>
            <person name="Mourched A.-S."/>
            <person name="Charusanti P."/>
            <person name="Shaw S."/>
            <person name="Blin K."/>
            <person name="Weber T."/>
        </authorList>
    </citation>
    <scope>NUCLEOTIDE SEQUENCE</scope>
    <source>
        <strain evidence="6">NBC_00008</strain>
    </source>
</reference>
<evidence type="ECO:0000259" key="5">
    <source>
        <dbReference type="PROSITE" id="PS51118"/>
    </source>
</evidence>
<feature type="domain" description="HTH hxlR-type" evidence="5">
    <location>
        <begin position="41"/>
        <end position="137"/>
    </location>
</feature>
<dbReference type="GO" id="GO:0003677">
    <property type="term" value="F:DNA binding"/>
    <property type="evidence" value="ECO:0007669"/>
    <property type="project" value="UniProtKB-KW"/>
</dbReference>
<protein>
    <submittedName>
        <fullName evidence="6">Helix-turn-helix transcriptional regulator</fullName>
    </submittedName>
</protein>
<keyword evidence="3" id="KW-0804">Transcription</keyword>
<accession>A0AAU2VR67</accession>
<dbReference type="Pfam" id="PF01638">
    <property type="entry name" value="HxlR"/>
    <property type="match status" value="1"/>
</dbReference>
<feature type="region of interest" description="Disordered" evidence="4">
    <location>
        <begin position="1"/>
        <end position="40"/>
    </location>
</feature>
<dbReference type="InterPro" id="IPR036390">
    <property type="entry name" value="WH_DNA-bd_sf"/>
</dbReference>
<dbReference type="SUPFAM" id="SSF46785">
    <property type="entry name" value="Winged helix' DNA-binding domain"/>
    <property type="match status" value="1"/>
</dbReference>
<name>A0AAU2VR67_9ACTN</name>